<feature type="non-terminal residue" evidence="5">
    <location>
        <position position="1"/>
    </location>
</feature>
<dbReference type="Proteomes" id="UP001206878">
    <property type="component" value="Unassembled WGS sequence"/>
</dbReference>
<dbReference type="GO" id="GO:0005576">
    <property type="term" value="C:extracellular region"/>
    <property type="evidence" value="ECO:0007669"/>
    <property type="project" value="UniProtKB-SubCell"/>
</dbReference>
<reference evidence="5" key="1">
    <citation type="submission" date="2022-07" db="EMBL/GenBank/DDBJ databases">
        <title>Diversity of ethanolamine utilization by human commensal Escherichia coli.</title>
        <authorList>
            <person name="Jubelin G."/>
        </authorList>
    </citation>
    <scope>NUCLEOTIDE SEQUENCE</scope>
    <source>
        <strain evidence="5">S1</strain>
    </source>
</reference>
<proteinExistence type="predicted"/>
<evidence type="ECO:0000256" key="3">
    <source>
        <dbReference type="ARBA" id="ARBA00022729"/>
    </source>
</evidence>
<evidence type="ECO:0000256" key="2">
    <source>
        <dbReference type="ARBA" id="ARBA00022525"/>
    </source>
</evidence>
<keyword evidence="3" id="KW-0732">Signal</keyword>
<organism evidence="5 6">
    <name type="scientific">Escherichia marmotae</name>
    <dbReference type="NCBI Taxonomy" id="1499973"/>
    <lineage>
        <taxon>Bacteria</taxon>
        <taxon>Pseudomonadati</taxon>
        <taxon>Pseudomonadota</taxon>
        <taxon>Gammaproteobacteria</taxon>
        <taxon>Enterobacterales</taxon>
        <taxon>Enterobacteriaceae</taxon>
        <taxon>Escherichia</taxon>
    </lineage>
</organism>
<comment type="subcellular location">
    <subcellularLocation>
        <location evidence="1">Secreted</location>
    </subcellularLocation>
</comment>
<evidence type="ECO:0000313" key="6">
    <source>
        <dbReference type="Proteomes" id="UP001206878"/>
    </source>
</evidence>
<name>A0AAW5N2N7_9ESCH</name>
<evidence type="ECO:0000259" key="4">
    <source>
        <dbReference type="Pfam" id="PF24517"/>
    </source>
</evidence>
<dbReference type="InterPro" id="IPR055372">
    <property type="entry name" value="CBM96"/>
</dbReference>
<dbReference type="NCBIfam" id="NF033679">
    <property type="entry name" value="DNRLRE_dom"/>
    <property type="match status" value="1"/>
</dbReference>
<feature type="domain" description="Carbohydrate-binding module family 96" evidence="4">
    <location>
        <begin position="4"/>
        <end position="84"/>
    </location>
</feature>
<accession>A0AAW5N2N7</accession>
<comment type="caution">
    <text evidence="5">The sequence shown here is derived from an EMBL/GenBank/DDBJ whole genome shotgun (WGS) entry which is preliminary data.</text>
</comment>
<evidence type="ECO:0000256" key="1">
    <source>
        <dbReference type="ARBA" id="ARBA00004613"/>
    </source>
</evidence>
<evidence type="ECO:0000313" key="5">
    <source>
        <dbReference type="EMBL" id="MCR6678872.1"/>
    </source>
</evidence>
<gene>
    <name evidence="5" type="ORF">NVV43_25550</name>
</gene>
<dbReference type="AlphaFoldDB" id="A0AAW5N2N7"/>
<sequence length="92" mass="9248">PDVESFLKFDVSGVSGSVTDVKLRLHTNSAASSASADGPAVYGTGAGWTETGVTWGNRPARTTAALADKGAVTANTWLDYDVTGAGITGDGT</sequence>
<dbReference type="EMBL" id="JANPXH010000531">
    <property type="protein sequence ID" value="MCR6678872.1"/>
    <property type="molecule type" value="Genomic_DNA"/>
</dbReference>
<keyword evidence="2" id="KW-0964">Secreted</keyword>
<dbReference type="Pfam" id="PF24517">
    <property type="entry name" value="CBM96"/>
    <property type="match status" value="1"/>
</dbReference>
<feature type="non-terminal residue" evidence="5">
    <location>
        <position position="92"/>
    </location>
</feature>
<protein>
    <submittedName>
        <fullName evidence="5">DNRLRE domain-containing protein</fullName>
    </submittedName>
</protein>